<feature type="transmembrane region" description="Helical" evidence="1">
    <location>
        <begin position="31"/>
        <end position="54"/>
    </location>
</feature>
<feature type="transmembrane region" description="Helical" evidence="1">
    <location>
        <begin position="61"/>
        <end position="79"/>
    </location>
</feature>
<keyword evidence="1" id="KW-1133">Transmembrane helix</keyword>
<name>A0AAD3SSU4_NEPGR</name>
<accession>A0AAD3SSU4</accession>
<sequence>MAFKLHVGSALQEWRPLLCLADSGLVSFARWMLLGTFVAYSFSSGAVVEVALVSTLSDMEVCGQLLWLLGLHLAFLLMWRECCKRYLSSPRLSDMDSFANHVVADMVNVPLDPLPFVADVAPMASFMLSGWLCDALRLLHSPFPGSVALAMEAALTVMIYVVVLLAVMLIREMLWLRPVCKLNSRSCAEGPRCCRHDSSPSRSVLKCPKSPLLGRVADSGHDDLDVAVS</sequence>
<feature type="transmembrane region" description="Helical" evidence="1">
    <location>
        <begin position="147"/>
        <end position="170"/>
    </location>
</feature>
<evidence type="ECO:0000256" key="1">
    <source>
        <dbReference type="SAM" id="Phobius"/>
    </source>
</evidence>
<dbReference type="EMBL" id="BSYO01000017">
    <property type="protein sequence ID" value="GMH16958.1"/>
    <property type="molecule type" value="Genomic_DNA"/>
</dbReference>
<dbReference type="AlphaFoldDB" id="A0AAD3SSU4"/>
<proteinExistence type="predicted"/>
<keyword evidence="3" id="KW-1185">Reference proteome</keyword>
<dbReference type="Proteomes" id="UP001279734">
    <property type="component" value="Unassembled WGS sequence"/>
</dbReference>
<comment type="caution">
    <text evidence="2">The sequence shown here is derived from an EMBL/GenBank/DDBJ whole genome shotgun (WGS) entry which is preliminary data.</text>
</comment>
<gene>
    <name evidence="2" type="ORF">Nepgr_018799</name>
</gene>
<protein>
    <submittedName>
        <fullName evidence="2">Uncharacterized protein</fullName>
    </submittedName>
</protein>
<organism evidence="2 3">
    <name type="scientific">Nepenthes gracilis</name>
    <name type="common">Slender pitcher plant</name>
    <dbReference type="NCBI Taxonomy" id="150966"/>
    <lineage>
        <taxon>Eukaryota</taxon>
        <taxon>Viridiplantae</taxon>
        <taxon>Streptophyta</taxon>
        <taxon>Embryophyta</taxon>
        <taxon>Tracheophyta</taxon>
        <taxon>Spermatophyta</taxon>
        <taxon>Magnoliopsida</taxon>
        <taxon>eudicotyledons</taxon>
        <taxon>Gunneridae</taxon>
        <taxon>Pentapetalae</taxon>
        <taxon>Caryophyllales</taxon>
        <taxon>Nepenthaceae</taxon>
        <taxon>Nepenthes</taxon>
    </lineage>
</organism>
<reference evidence="2" key="1">
    <citation type="submission" date="2023-05" db="EMBL/GenBank/DDBJ databases">
        <title>Nepenthes gracilis genome sequencing.</title>
        <authorList>
            <person name="Fukushima K."/>
        </authorList>
    </citation>
    <scope>NUCLEOTIDE SEQUENCE</scope>
    <source>
        <strain evidence="2">SING2019-196</strain>
    </source>
</reference>
<evidence type="ECO:0000313" key="2">
    <source>
        <dbReference type="EMBL" id="GMH16958.1"/>
    </source>
</evidence>
<keyword evidence="1" id="KW-0812">Transmembrane</keyword>
<keyword evidence="1" id="KW-0472">Membrane</keyword>
<evidence type="ECO:0000313" key="3">
    <source>
        <dbReference type="Proteomes" id="UP001279734"/>
    </source>
</evidence>